<evidence type="ECO:0000256" key="4">
    <source>
        <dbReference type="ARBA" id="ARBA00023163"/>
    </source>
</evidence>
<protein>
    <submittedName>
        <fullName evidence="6">LacI family DNA-binding transcriptional regulator</fullName>
    </submittedName>
</protein>
<dbReference type="CDD" id="cd06267">
    <property type="entry name" value="PBP1_LacI_sugar_binding-like"/>
    <property type="match status" value="1"/>
</dbReference>
<evidence type="ECO:0000256" key="2">
    <source>
        <dbReference type="ARBA" id="ARBA00023015"/>
    </source>
</evidence>
<comment type="caution">
    <text evidence="6">The sequence shown here is derived from an EMBL/GenBank/DDBJ whole genome shotgun (WGS) entry which is preliminary data.</text>
</comment>
<dbReference type="SUPFAM" id="SSF47413">
    <property type="entry name" value="lambda repressor-like DNA-binding domains"/>
    <property type="match status" value="1"/>
</dbReference>
<dbReference type="InterPro" id="IPR000843">
    <property type="entry name" value="HTH_LacI"/>
</dbReference>
<keyword evidence="3 6" id="KW-0238">DNA-binding</keyword>
<organism evidence="6 7">
    <name type="scientific">Kribbella ginsengisoli</name>
    <dbReference type="NCBI Taxonomy" id="363865"/>
    <lineage>
        <taxon>Bacteria</taxon>
        <taxon>Bacillati</taxon>
        <taxon>Actinomycetota</taxon>
        <taxon>Actinomycetes</taxon>
        <taxon>Propionibacteriales</taxon>
        <taxon>Kribbellaceae</taxon>
        <taxon>Kribbella</taxon>
    </lineage>
</organism>
<sequence length="347" mass="37724">MEKPPKVTQREIARIAGVSQATVSMVLNDREYSNVRIPEATRERVRRAIEQTTYVPDPAARRLAGLDNKILGVFTYEAALSRESLDFYGPLLHGIEQEAERLGCDLLFFTSSPVEDGTRKLFHKQTRLRLTDGCILLGQQMDSAELTRLVEEGFPFVAVGRRDEPGVPYVGIDYVTLTGDIVEQAVALGHRRITYAHYGRSTPAAADRLAGLALAAETMQVETTLLSTADSDLSEVAAVIANGTDTVVITEDVFMAEALAVELAEHGKAIPEDLSLAVLGDVEGHSLGGRGMTGFQLPREQLAAEALALLQQLIVRNDKARAKLELRTMIEGSIVAGATLAQLKESR</sequence>
<dbReference type="InterPro" id="IPR028082">
    <property type="entry name" value="Peripla_BP_I"/>
</dbReference>
<dbReference type="Proteomes" id="UP001501222">
    <property type="component" value="Unassembled WGS sequence"/>
</dbReference>
<dbReference type="InterPro" id="IPR010982">
    <property type="entry name" value="Lambda_DNA-bd_dom_sf"/>
</dbReference>
<dbReference type="Gene3D" id="3.40.50.2300">
    <property type="match status" value="2"/>
</dbReference>
<dbReference type="SUPFAM" id="SSF53822">
    <property type="entry name" value="Periplasmic binding protein-like I"/>
    <property type="match status" value="1"/>
</dbReference>
<gene>
    <name evidence="6" type="ORF">GCM10022235_52250</name>
</gene>
<proteinExistence type="predicted"/>
<evidence type="ECO:0000259" key="5">
    <source>
        <dbReference type="PROSITE" id="PS50932"/>
    </source>
</evidence>
<dbReference type="SMART" id="SM00354">
    <property type="entry name" value="HTH_LACI"/>
    <property type="match status" value="1"/>
</dbReference>
<dbReference type="CDD" id="cd01392">
    <property type="entry name" value="HTH_LacI"/>
    <property type="match status" value="1"/>
</dbReference>
<dbReference type="PANTHER" id="PTHR30146:SF148">
    <property type="entry name" value="HTH-TYPE TRANSCRIPTIONAL REPRESSOR PURR-RELATED"/>
    <property type="match status" value="1"/>
</dbReference>
<dbReference type="Pfam" id="PF13377">
    <property type="entry name" value="Peripla_BP_3"/>
    <property type="match status" value="1"/>
</dbReference>
<dbReference type="Gene3D" id="1.10.260.40">
    <property type="entry name" value="lambda repressor-like DNA-binding domains"/>
    <property type="match status" value="1"/>
</dbReference>
<dbReference type="GO" id="GO:0003677">
    <property type="term" value="F:DNA binding"/>
    <property type="evidence" value="ECO:0007669"/>
    <property type="project" value="UniProtKB-KW"/>
</dbReference>
<evidence type="ECO:0000256" key="3">
    <source>
        <dbReference type="ARBA" id="ARBA00023125"/>
    </source>
</evidence>
<keyword evidence="2" id="KW-0805">Transcription regulation</keyword>
<keyword evidence="7" id="KW-1185">Reference proteome</keyword>
<dbReference type="EMBL" id="BAABAA010000007">
    <property type="protein sequence ID" value="GAA3576016.1"/>
    <property type="molecule type" value="Genomic_DNA"/>
</dbReference>
<keyword evidence="4" id="KW-0804">Transcription</keyword>
<feature type="domain" description="HTH lacI-type" evidence="5">
    <location>
        <begin position="7"/>
        <end position="65"/>
    </location>
</feature>
<name>A0ABP6Y1V9_9ACTN</name>
<dbReference type="InterPro" id="IPR046335">
    <property type="entry name" value="LacI/GalR-like_sensor"/>
</dbReference>
<dbReference type="PANTHER" id="PTHR30146">
    <property type="entry name" value="LACI-RELATED TRANSCRIPTIONAL REPRESSOR"/>
    <property type="match status" value="1"/>
</dbReference>
<dbReference type="PROSITE" id="PS50932">
    <property type="entry name" value="HTH_LACI_2"/>
    <property type="match status" value="1"/>
</dbReference>
<evidence type="ECO:0000313" key="6">
    <source>
        <dbReference type="EMBL" id="GAA3576016.1"/>
    </source>
</evidence>
<reference evidence="7" key="1">
    <citation type="journal article" date="2019" name="Int. J. Syst. Evol. Microbiol.">
        <title>The Global Catalogue of Microorganisms (GCM) 10K type strain sequencing project: providing services to taxonomists for standard genome sequencing and annotation.</title>
        <authorList>
            <consortium name="The Broad Institute Genomics Platform"/>
            <consortium name="The Broad Institute Genome Sequencing Center for Infectious Disease"/>
            <person name="Wu L."/>
            <person name="Ma J."/>
        </authorList>
    </citation>
    <scope>NUCLEOTIDE SEQUENCE [LARGE SCALE GENOMIC DNA]</scope>
    <source>
        <strain evidence="7">JCM 16928</strain>
    </source>
</reference>
<dbReference type="Pfam" id="PF00356">
    <property type="entry name" value="LacI"/>
    <property type="match status" value="1"/>
</dbReference>
<dbReference type="RefSeq" id="WP_344844821.1">
    <property type="nucleotide sequence ID" value="NZ_BAABAA010000007.1"/>
</dbReference>
<evidence type="ECO:0000256" key="1">
    <source>
        <dbReference type="ARBA" id="ARBA00022491"/>
    </source>
</evidence>
<keyword evidence="1" id="KW-0678">Repressor</keyword>
<evidence type="ECO:0000313" key="7">
    <source>
        <dbReference type="Proteomes" id="UP001501222"/>
    </source>
</evidence>
<accession>A0ABP6Y1V9</accession>